<dbReference type="InterPro" id="IPR052640">
    <property type="entry name" value="Gemin-5"/>
</dbReference>
<name>A0ABD0L9X2_9CAEN</name>
<feature type="domain" description="Gem-associated protein 5 RBS" evidence="3">
    <location>
        <begin position="345"/>
        <end position="443"/>
    </location>
</feature>
<dbReference type="EMBL" id="JACVVK020000067">
    <property type="protein sequence ID" value="KAK7496361.1"/>
    <property type="molecule type" value="Genomic_DNA"/>
</dbReference>
<dbReference type="PANTHER" id="PTHR46362">
    <property type="entry name" value="GEM-ASSOCIATED PROTEIN 5"/>
    <property type="match status" value="1"/>
</dbReference>
<dbReference type="InterPro" id="IPR056420">
    <property type="entry name" value="GEMI5_RBS"/>
</dbReference>
<organism evidence="4 5">
    <name type="scientific">Batillaria attramentaria</name>
    <dbReference type="NCBI Taxonomy" id="370345"/>
    <lineage>
        <taxon>Eukaryota</taxon>
        <taxon>Metazoa</taxon>
        <taxon>Spiralia</taxon>
        <taxon>Lophotrochozoa</taxon>
        <taxon>Mollusca</taxon>
        <taxon>Gastropoda</taxon>
        <taxon>Caenogastropoda</taxon>
        <taxon>Sorbeoconcha</taxon>
        <taxon>Cerithioidea</taxon>
        <taxon>Batillariidae</taxon>
        <taxon>Batillaria</taxon>
    </lineage>
</organism>
<dbReference type="Pfam" id="PF23774">
    <property type="entry name" value="TPR_GEMI5"/>
    <property type="match status" value="1"/>
</dbReference>
<gene>
    <name evidence="4" type="ORF">BaRGS_00012283</name>
</gene>
<proteinExistence type="predicted"/>
<feature type="compositionally biased region" description="Polar residues" evidence="1">
    <location>
        <begin position="528"/>
        <end position="558"/>
    </location>
</feature>
<feature type="compositionally biased region" description="Basic and acidic residues" evidence="1">
    <location>
        <begin position="571"/>
        <end position="581"/>
    </location>
</feature>
<comment type="caution">
    <text evidence="4">The sequence shown here is derived from an EMBL/GenBank/DDBJ whole genome shotgun (WGS) entry which is preliminary data.</text>
</comment>
<sequence>EGECHSEFHMKTGGHGKVRWVAAESEDGGEDPPASPCQLLPDRQHLGLFTDRKGAYQCLKKEVDHHVNHDNMEYALQMEIWKGNITGAIQLARERGQLSDWIVSLAPLASYEVWLSVCEEYADQLEEEGQYHKAVSYLLACHKLYPAIDLFRRHKLFREAVALARVRLSPLDPVLEDLYTYWSEQLMRDGAYEQAAKCYLAMKHIQDAAKVIARRCDQTSLQAACHMTLLADEKQQGQLYAQQVVTRYLAAQQWSQALAFLKEHQPLKVFVPYVSVHEMVLRELATMVPDIVPSIDTDSSETWGNTPVPADRLGIPEFILDPNEADPVLPWELHLVDGHAFPHHMLRMWHLHLEVIMETEQLHLVYHALQQLQSGRQTHLDTQQVLLQVCADITLWLLALLTNQTSLAISHLLAALSTLHEGGHLTLLTAICRLLLPLGPKYMLKLQQEVSALRVLINMESHVDVEGGGKHLSLRRYLSELKDEPSVSTGALRCRQLDCVRAYFYLSVLHHLQQSYATQSDDACRPETSVNSNGMTSSGTSCTDSVSEKPSSPGSRNTEVAGKCETNDTDVDGKQSERVDRGGGSVKAKPVARDVGSADGGADTKTDARNRGSGKDGDGGCTDGGDRNHNMNSVPLKKGGCGVGEGESDVDGRSVSKKEKSSPGSPAKRAGSASVSPQKQSPDKSGVSGRDSAKDSEQRRSTTSESDDSWHLSLPRLLQLSKGLLWDLQAKRLALTDTLGYIHRAISQHLLTDRSREVAKTLSRHTPVGSLHNHNHNHAHTAALHNHYTHAPVLPDTVAAHLPDDPFLDIEDGTTISMQTEEIANQPAVPNLGALPESNFDLDLATLGQPWDGSRRVLWEDDPLTGSGRGGEGHRVAGDGSSHKPTCLLSPAKYINVPDEWYSLPVDEKYGRTYVTLAILKDEQEFVMSELKRMSDSSQVPFPNPINSIELLLDVCLANVAMPTEDKHNYIKSLQSWALHFAVTSQQRSQADSLFARAEKEIGL</sequence>
<evidence type="ECO:0000313" key="4">
    <source>
        <dbReference type="EMBL" id="KAK7496361.1"/>
    </source>
</evidence>
<dbReference type="AlphaFoldDB" id="A0ABD0L9X2"/>
<reference evidence="4 5" key="1">
    <citation type="journal article" date="2023" name="Sci. Data">
        <title>Genome assembly of the Korean intertidal mud-creeper Batillaria attramentaria.</title>
        <authorList>
            <person name="Patra A.K."/>
            <person name="Ho P.T."/>
            <person name="Jun S."/>
            <person name="Lee S.J."/>
            <person name="Kim Y."/>
            <person name="Won Y.J."/>
        </authorList>
    </citation>
    <scope>NUCLEOTIDE SEQUENCE [LARGE SCALE GENOMIC DNA]</scope>
    <source>
        <strain evidence="4">Wonlab-2016</strain>
    </source>
</reference>
<accession>A0ABD0L9X2</accession>
<dbReference type="Pfam" id="PF23777">
    <property type="entry name" value="GEMI5_RBS"/>
    <property type="match status" value="1"/>
</dbReference>
<feature type="compositionally biased region" description="Basic and acidic residues" evidence="1">
    <location>
        <begin position="602"/>
        <end position="629"/>
    </location>
</feature>
<keyword evidence="5" id="KW-1185">Reference proteome</keyword>
<feature type="non-terminal residue" evidence="4">
    <location>
        <position position="1"/>
    </location>
</feature>
<feature type="region of interest" description="Disordered" evidence="1">
    <location>
        <begin position="517"/>
        <end position="710"/>
    </location>
</feature>
<feature type="compositionally biased region" description="Basic and acidic residues" evidence="1">
    <location>
        <begin position="650"/>
        <end position="661"/>
    </location>
</feature>
<evidence type="ECO:0000259" key="3">
    <source>
        <dbReference type="Pfam" id="PF23777"/>
    </source>
</evidence>
<evidence type="ECO:0000256" key="1">
    <source>
        <dbReference type="SAM" id="MobiDB-lite"/>
    </source>
</evidence>
<dbReference type="PANTHER" id="PTHR46362:SF1">
    <property type="entry name" value="GEM-ASSOCIATED PROTEIN 5"/>
    <property type="match status" value="1"/>
</dbReference>
<feature type="domain" description="Gem-associated protein 5 TPR" evidence="2">
    <location>
        <begin position="46"/>
        <end position="254"/>
    </location>
</feature>
<feature type="compositionally biased region" description="Basic and acidic residues" evidence="1">
    <location>
        <begin position="691"/>
        <end position="702"/>
    </location>
</feature>
<feature type="region of interest" description="Disordered" evidence="1">
    <location>
        <begin position="862"/>
        <end position="882"/>
    </location>
</feature>
<protein>
    <submittedName>
        <fullName evidence="4">Uncharacterized protein</fullName>
    </submittedName>
</protein>
<dbReference type="InterPro" id="IPR056421">
    <property type="entry name" value="TPR_GEMI5"/>
</dbReference>
<dbReference type="Proteomes" id="UP001519460">
    <property type="component" value="Unassembled WGS sequence"/>
</dbReference>
<evidence type="ECO:0000313" key="5">
    <source>
        <dbReference type="Proteomes" id="UP001519460"/>
    </source>
</evidence>
<evidence type="ECO:0000259" key="2">
    <source>
        <dbReference type="Pfam" id="PF23774"/>
    </source>
</evidence>